<organism evidence="4 5">
    <name type="scientific">Macrostomum lignano</name>
    <dbReference type="NCBI Taxonomy" id="282301"/>
    <lineage>
        <taxon>Eukaryota</taxon>
        <taxon>Metazoa</taxon>
        <taxon>Spiralia</taxon>
        <taxon>Lophotrochozoa</taxon>
        <taxon>Platyhelminthes</taxon>
        <taxon>Rhabditophora</taxon>
        <taxon>Macrostomorpha</taxon>
        <taxon>Macrostomida</taxon>
        <taxon>Macrostomidae</taxon>
        <taxon>Macrostomum</taxon>
    </lineage>
</organism>
<feature type="transmembrane region" description="Helical" evidence="2">
    <location>
        <begin position="65"/>
        <end position="85"/>
    </location>
</feature>
<dbReference type="WBParaSite" id="maker-uti_cns_0004023-snap-gene-0.6-mRNA-1">
    <property type="protein sequence ID" value="maker-uti_cns_0004023-snap-gene-0.6-mRNA-1"/>
    <property type="gene ID" value="maker-uti_cns_0004023-snap-gene-0.6"/>
</dbReference>
<reference evidence="5" key="1">
    <citation type="submission" date="2016-11" db="UniProtKB">
        <authorList>
            <consortium name="WormBaseParasite"/>
        </authorList>
    </citation>
    <scope>IDENTIFICATION</scope>
</reference>
<evidence type="ECO:0000256" key="3">
    <source>
        <dbReference type="SAM" id="SignalP"/>
    </source>
</evidence>
<protein>
    <submittedName>
        <fullName evidence="5">Multidrug efflux RND transporter permease subunit</fullName>
    </submittedName>
</protein>
<feature type="region of interest" description="Disordered" evidence="1">
    <location>
        <begin position="113"/>
        <end position="136"/>
    </location>
</feature>
<evidence type="ECO:0000313" key="4">
    <source>
        <dbReference type="Proteomes" id="UP000095280"/>
    </source>
</evidence>
<sequence length="136" mass="14614">AGIFPVLGLFQFIDGISAASQLALCAAAAAKPPAGILLVITAYYIIGICPSEFTGGSFTTSLRVFGLWLGLLIGICITAPTYIFLLCRQDWNRQAELAQERIQVAEERQQVYDTEAELEDSGRSPSTKAKRAASEA</sequence>
<dbReference type="Proteomes" id="UP000095280">
    <property type="component" value="Unplaced"/>
</dbReference>
<keyword evidence="4" id="KW-1185">Reference proteome</keyword>
<evidence type="ECO:0000313" key="5">
    <source>
        <dbReference type="WBParaSite" id="maker-uti_cns_0004023-snap-gene-0.6-mRNA-1"/>
    </source>
</evidence>
<feature type="chain" id="PRO_5009319864" evidence="3">
    <location>
        <begin position="19"/>
        <end position="136"/>
    </location>
</feature>
<evidence type="ECO:0000256" key="2">
    <source>
        <dbReference type="SAM" id="Phobius"/>
    </source>
</evidence>
<name>A0A1I8H2V2_9PLAT</name>
<feature type="transmembrane region" description="Helical" evidence="2">
    <location>
        <begin position="35"/>
        <end position="53"/>
    </location>
</feature>
<keyword evidence="2" id="KW-0472">Membrane</keyword>
<feature type="signal peptide" evidence="3">
    <location>
        <begin position="1"/>
        <end position="18"/>
    </location>
</feature>
<evidence type="ECO:0000256" key="1">
    <source>
        <dbReference type="SAM" id="MobiDB-lite"/>
    </source>
</evidence>
<keyword evidence="3" id="KW-0732">Signal</keyword>
<dbReference type="AlphaFoldDB" id="A0A1I8H2V2"/>
<accession>A0A1I8H2V2</accession>
<proteinExistence type="predicted"/>
<keyword evidence="2" id="KW-0812">Transmembrane</keyword>
<keyword evidence="2" id="KW-1133">Transmembrane helix</keyword>